<dbReference type="AlphaFoldDB" id="T1EHT9"/>
<dbReference type="GO" id="GO:0008021">
    <property type="term" value="C:synaptic vesicle"/>
    <property type="evidence" value="ECO:0007669"/>
    <property type="project" value="InterPro"/>
</dbReference>
<dbReference type="CTD" id="20196139"/>
<dbReference type="GO" id="GO:0007269">
    <property type="term" value="P:neurotransmitter secretion"/>
    <property type="evidence" value="ECO:0007669"/>
    <property type="project" value="InterPro"/>
</dbReference>
<keyword evidence="3" id="KW-0770">Synapse</keyword>
<proteinExistence type="inferred from homology"/>
<dbReference type="InterPro" id="IPR020897">
    <property type="entry name" value="Synapsin_pre-ATP-grasp_dom"/>
</dbReference>
<dbReference type="PRINTS" id="PR01368">
    <property type="entry name" value="SYNAPSIN"/>
</dbReference>
<dbReference type="STRING" id="6412.T1EHT9"/>
<keyword evidence="9" id="KW-1185">Reference proteome</keyword>
<dbReference type="GeneID" id="20196139"/>
<dbReference type="Pfam" id="PF02750">
    <property type="entry name" value="Synapsin_C"/>
    <property type="match status" value="1"/>
</dbReference>
<organism evidence="8 9">
    <name type="scientific">Helobdella robusta</name>
    <name type="common">Californian leech</name>
    <dbReference type="NCBI Taxonomy" id="6412"/>
    <lineage>
        <taxon>Eukaryota</taxon>
        <taxon>Metazoa</taxon>
        <taxon>Spiralia</taxon>
        <taxon>Lophotrochozoa</taxon>
        <taxon>Annelida</taxon>
        <taxon>Clitellata</taxon>
        <taxon>Hirudinea</taxon>
        <taxon>Rhynchobdellida</taxon>
        <taxon>Glossiphoniidae</taxon>
        <taxon>Helobdella</taxon>
    </lineage>
</organism>
<evidence type="ECO:0000256" key="1">
    <source>
        <dbReference type="ARBA" id="ARBA00008243"/>
    </source>
</evidence>
<dbReference type="FunFam" id="3.30.1490.20:FF:000008">
    <property type="entry name" value="Synapsin I"/>
    <property type="match status" value="1"/>
</dbReference>
<dbReference type="Gene3D" id="3.40.50.20">
    <property type="match status" value="1"/>
</dbReference>
<gene>
    <name evidence="8" type="primary">20196139</name>
    <name evidence="7" type="ORF">HELRODRAFT_130473</name>
</gene>
<comment type="subcellular location">
    <subcellularLocation>
        <location evidence="4">Synapse</location>
    </subcellularLocation>
</comment>
<dbReference type="FunFam" id="3.30.470.20:FF:000059">
    <property type="entry name" value="Synapsin-3"/>
    <property type="match status" value="1"/>
</dbReference>
<comment type="similarity">
    <text evidence="1">Belongs to the synapsin family.</text>
</comment>
<evidence type="ECO:0008006" key="10">
    <source>
        <dbReference type="Google" id="ProtNLM"/>
    </source>
</evidence>
<dbReference type="GO" id="GO:0005524">
    <property type="term" value="F:ATP binding"/>
    <property type="evidence" value="ECO:0007669"/>
    <property type="project" value="InterPro"/>
</dbReference>
<evidence type="ECO:0000259" key="6">
    <source>
        <dbReference type="Pfam" id="PF02750"/>
    </source>
</evidence>
<dbReference type="RefSeq" id="XP_009031524.1">
    <property type="nucleotide sequence ID" value="XM_009033276.1"/>
</dbReference>
<dbReference type="InterPro" id="IPR013815">
    <property type="entry name" value="ATP_grasp_subdomain_1"/>
</dbReference>
<evidence type="ECO:0000313" key="9">
    <source>
        <dbReference type="Proteomes" id="UP000015101"/>
    </source>
</evidence>
<reference evidence="8" key="3">
    <citation type="submission" date="2015-06" db="UniProtKB">
        <authorList>
            <consortium name="EnsemblMetazoa"/>
        </authorList>
    </citation>
    <scope>IDENTIFICATION</scope>
</reference>
<dbReference type="EMBL" id="AMQM01002313">
    <property type="status" value="NOT_ANNOTATED_CDS"/>
    <property type="molecule type" value="Genomic_DNA"/>
</dbReference>
<dbReference type="Pfam" id="PF02078">
    <property type="entry name" value="Synapsin"/>
    <property type="match status" value="1"/>
</dbReference>
<reference evidence="7 9" key="2">
    <citation type="journal article" date="2013" name="Nature">
        <title>Insights into bilaterian evolution from three spiralian genomes.</title>
        <authorList>
            <person name="Simakov O."/>
            <person name="Marletaz F."/>
            <person name="Cho S.J."/>
            <person name="Edsinger-Gonzales E."/>
            <person name="Havlak P."/>
            <person name="Hellsten U."/>
            <person name="Kuo D.H."/>
            <person name="Larsson T."/>
            <person name="Lv J."/>
            <person name="Arendt D."/>
            <person name="Savage R."/>
            <person name="Osoegawa K."/>
            <person name="de Jong P."/>
            <person name="Grimwood J."/>
            <person name="Chapman J.A."/>
            <person name="Shapiro H."/>
            <person name="Aerts A."/>
            <person name="Otillar R.P."/>
            <person name="Terry A.Y."/>
            <person name="Boore J.L."/>
            <person name="Grigoriev I.V."/>
            <person name="Lindberg D.R."/>
            <person name="Seaver E.C."/>
            <person name="Weisblat D.A."/>
            <person name="Putnam N.H."/>
            <person name="Rokhsar D.S."/>
        </authorList>
    </citation>
    <scope>NUCLEOTIDE SEQUENCE</scope>
</reference>
<evidence type="ECO:0000256" key="2">
    <source>
        <dbReference type="ARBA" id="ARBA00022553"/>
    </source>
</evidence>
<dbReference type="InterPro" id="IPR016185">
    <property type="entry name" value="PreATP-grasp_dom_sf"/>
</dbReference>
<dbReference type="eggNOG" id="KOG3895">
    <property type="taxonomic scope" value="Eukaryota"/>
</dbReference>
<dbReference type="InParanoid" id="T1EHT9"/>
<dbReference type="Proteomes" id="UP000015101">
    <property type="component" value="Unassembled WGS sequence"/>
</dbReference>
<dbReference type="KEGG" id="hro:HELRODRAFT_130473"/>
<evidence type="ECO:0000256" key="3">
    <source>
        <dbReference type="ARBA" id="ARBA00023018"/>
    </source>
</evidence>
<dbReference type="EnsemblMetazoa" id="HelroT130473">
    <property type="protein sequence ID" value="HelroP130473"/>
    <property type="gene ID" value="HelroG130473"/>
</dbReference>
<dbReference type="Gene3D" id="3.30.470.20">
    <property type="entry name" value="ATP-grasp fold, B domain"/>
    <property type="match status" value="1"/>
</dbReference>
<feature type="domain" description="Synapsin ATP-binding" evidence="6">
    <location>
        <begin position="103"/>
        <end position="303"/>
    </location>
</feature>
<feature type="domain" description="Synapsin pre-ATP-grasp" evidence="5">
    <location>
        <begin position="2"/>
        <end position="101"/>
    </location>
</feature>
<evidence type="ECO:0000259" key="5">
    <source>
        <dbReference type="Pfam" id="PF02078"/>
    </source>
</evidence>
<dbReference type="PANTHER" id="PTHR10841:SF17">
    <property type="entry name" value="SYNAPSIN"/>
    <property type="match status" value="1"/>
</dbReference>
<dbReference type="EMBL" id="KB097753">
    <property type="protein sequence ID" value="ESN90625.1"/>
    <property type="molecule type" value="Genomic_DNA"/>
</dbReference>
<dbReference type="PANTHER" id="PTHR10841">
    <property type="entry name" value="SYNAPSIN"/>
    <property type="match status" value="1"/>
</dbReference>
<evidence type="ECO:0000256" key="4">
    <source>
        <dbReference type="ARBA" id="ARBA00034103"/>
    </source>
</evidence>
<evidence type="ECO:0000313" key="7">
    <source>
        <dbReference type="EMBL" id="ESN90625.1"/>
    </source>
</evidence>
<dbReference type="InterPro" id="IPR020898">
    <property type="entry name" value="Synapsin_ATP-bd_dom"/>
</dbReference>
<reference evidence="9" key="1">
    <citation type="submission" date="2012-12" db="EMBL/GenBank/DDBJ databases">
        <authorList>
            <person name="Hellsten U."/>
            <person name="Grimwood J."/>
            <person name="Chapman J.A."/>
            <person name="Shapiro H."/>
            <person name="Aerts A."/>
            <person name="Otillar R.P."/>
            <person name="Terry A.Y."/>
            <person name="Boore J.L."/>
            <person name="Simakov O."/>
            <person name="Marletaz F."/>
            <person name="Cho S.-J."/>
            <person name="Edsinger-Gonzales E."/>
            <person name="Havlak P."/>
            <person name="Kuo D.-H."/>
            <person name="Larsson T."/>
            <person name="Lv J."/>
            <person name="Arendt D."/>
            <person name="Savage R."/>
            <person name="Osoegawa K."/>
            <person name="de Jong P."/>
            <person name="Lindberg D.R."/>
            <person name="Seaver E.C."/>
            <person name="Weisblat D.A."/>
            <person name="Putnam N.H."/>
            <person name="Grigoriev I.V."/>
            <person name="Rokhsar D.S."/>
        </authorList>
    </citation>
    <scope>NUCLEOTIDE SEQUENCE</scope>
</reference>
<accession>T1EHT9</accession>
<dbReference type="EMBL" id="AMQM01002312">
    <property type="status" value="NOT_ANNOTATED_CDS"/>
    <property type="molecule type" value="Genomic_DNA"/>
</dbReference>
<protein>
    <recommendedName>
        <fullName evidence="10">Synapsin ATP-binding domain-containing protein</fullName>
    </recommendedName>
</protein>
<dbReference type="OrthoDB" id="10249572at2759"/>
<evidence type="ECO:0000313" key="8">
    <source>
        <dbReference type="EnsemblMetazoa" id="HelroP130473"/>
    </source>
</evidence>
<sequence length="303" mass="34945">DKDNYKCVLVIDDRHTDWFVYFRKLKVFGRMDIRVEQAEFRELNLTSFAGEGMVVHYRTIHSSFISRLFQPDIILVRQHARNATENWSQLLIGLMHGGVPSVNQLHSLYNFMDKPWVFSNLVRLRNKLGRDKFPLIEQTFYPNHKEMMSNLWVIVARQINQPTSKHSSVKVDDHHLFQDIASIMGVTECYATVEPHIQSLGDVHIIKIGHNYKAYIRRAMSGNWKANVGSAILEQVPVNDRYKSWVDECSKIFGGLDIICVKAILAADGREFIVEVTDSSLPLLGNEQEEDCQLMADLVIRKL</sequence>
<dbReference type="SUPFAM" id="SSF56059">
    <property type="entry name" value="Glutathione synthetase ATP-binding domain-like"/>
    <property type="match status" value="1"/>
</dbReference>
<dbReference type="HOGENOM" id="CLU_010582_0_1_1"/>
<name>T1EHT9_HELRO</name>
<dbReference type="SUPFAM" id="SSF52440">
    <property type="entry name" value="PreATP-grasp domain"/>
    <property type="match status" value="1"/>
</dbReference>
<keyword evidence="2" id="KW-0597">Phosphoprotein</keyword>
<dbReference type="InterPro" id="IPR001359">
    <property type="entry name" value="Synapsin"/>
</dbReference>
<dbReference type="Gene3D" id="3.30.1490.20">
    <property type="entry name" value="ATP-grasp fold, A domain"/>
    <property type="match status" value="1"/>
</dbReference>
<dbReference type="FunFam" id="3.40.50.20:FF:000008">
    <property type="entry name" value="Synapsin III"/>
    <property type="match status" value="1"/>
</dbReference>